<dbReference type="InterPro" id="IPR000835">
    <property type="entry name" value="HTH_MarR-typ"/>
</dbReference>
<evidence type="ECO:0000256" key="1">
    <source>
        <dbReference type="ARBA" id="ARBA00023015"/>
    </source>
</evidence>
<organism evidence="5 6">
    <name type="scientific">Pseudaquabacterium terrae</name>
    <dbReference type="NCBI Taxonomy" id="2732868"/>
    <lineage>
        <taxon>Bacteria</taxon>
        <taxon>Pseudomonadati</taxon>
        <taxon>Pseudomonadota</taxon>
        <taxon>Betaproteobacteria</taxon>
        <taxon>Burkholderiales</taxon>
        <taxon>Sphaerotilaceae</taxon>
        <taxon>Pseudaquabacterium</taxon>
    </lineage>
</organism>
<dbReference type="PRINTS" id="PR00598">
    <property type="entry name" value="HTHMARR"/>
</dbReference>
<keyword evidence="1" id="KW-0805">Transcription regulation</keyword>
<dbReference type="Gene3D" id="1.10.10.10">
    <property type="entry name" value="Winged helix-like DNA-binding domain superfamily/Winged helix DNA-binding domain"/>
    <property type="match status" value="1"/>
</dbReference>
<dbReference type="Pfam" id="PF01047">
    <property type="entry name" value="MarR"/>
    <property type="match status" value="1"/>
</dbReference>
<protein>
    <submittedName>
        <fullName evidence="5">MarR family transcriptional regulator</fullName>
    </submittedName>
</protein>
<evidence type="ECO:0000256" key="2">
    <source>
        <dbReference type="ARBA" id="ARBA00023125"/>
    </source>
</evidence>
<dbReference type="PANTHER" id="PTHR33164">
    <property type="entry name" value="TRANSCRIPTIONAL REGULATOR, MARR FAMILY"/>
    <property type="match status" value="1"/>
</dbReference>
<dbReference type="InterPro" id="IPR036388">
    <property type="entry name" value="WH-like_DNA-bd_sf"/>
</dbReference>
<dbReference type="PROSITE" id="PS50995">
    <property type="entry name" value="HTH_MARR_2"/>
    <property type="match status" value="1"/>
</dbReference>
<dbReference type="InterPro" id="IPR023187">
    <property type="entry name" value="Tscrpt_reg_MarR-type_CS"/>
</dbReference>
<dbReference type="SUPFAM" id="SSF46785">
    <property type="entry name" value="Winged helix' DNA-binding domain"/>
    <property type="match status" value="1"/>
</dbReference>
<evidence type="ECO:0000313" key="5">
    <source>
        <dbReference type="EMBL" id="NRF68374.1"/>
    </source>
</evidence>
<dbReference type="Proteomes" id="UP000737171">
    <property type="component" value="Unassembled WGS sequence"/>
</dbReference>
<accession>A0ABX2EIB8</accession>
<evidence type="ECO:0000259" key="4">
    <source>
        <dbReference type="PROSITE" id="PS50995"/>
    </source>
</evidence>
<dbReference type="PANTHER" id="PTHR33164:SF64">
    <property type="entry name" value="TRANSCRIPTIONAL REGULATOR SLYA"/>
    <property type="match status" value="1"/>
</dbReference>
<evidence type="ECO:0000256" key="3">
    <source>
        <dbReference type="ARBA" id="ARBA00023163"/>
    </source>
</evidence>
<feature type="domain" description="HTH marR-type" evidence="4">
    <location>
        <begin position="21"/>
        <end position="153"/>
    </location>
</feature>
<dbReference type="InterPro" id="IPR039422">
    <property type="entry name" value="MarR/SlyA-like"/>
</dbReference>
<dbReference type="InterPro" id="IPR036390">
    <property type="entry name" value="WH_DNA-bd_sf"/>
</dbReference>
<dbReference type="SMART" id="SM00347">
    <property type="entry name" value="HTH_MARR"/>
    <property type="match status" value="1"/>
</dbReference>
<dbReference type="EMBL" id="JABRWJ010000004">
    <property type="protein sequence ID" value="NRF68374.1"/>
    <property type="molecule type" value="Genomic_DNA"/>
</dbReference>
<dbReference type="PROSITE" id="PS01117">
    <property type="entry name" value="HTH_MARR_1"/>
    <property type="match status" value="1"/>
</dbReference>
<evidence type="ECO:0000313" key="6">
    <source>
        <dbReference type="Proteomes" id="UP000737171"/>
    </source>
</evidence>
<gene>
    <name evidence="5" type="ORF">HLB44_15375</name>
</gene>
<keyword evidence="3" id="KW-0804">Transcription</keyword>
<dbReference type="RefSeq" id="WP_173123959.1">
    <property type="nucleotide sequence ID" value="NZ_JABRWJ010000004.1"/>
</dbReference>
<proteinExistence type="predicted"/>
<keyword evidence="2" id="KW-0238">DNA-binding</keyword>
<sequence>MAPTKPPKPTTFYNPETLRADNSIGLLTKRAQQSILLAVDRRLAPHDLTHAQWVPLYKLAKGDCSTMAELARDVALDPGAMTRALDRLETKGLLKRVRSEDDRRVIKLELTAEGEEVAHLVPAVLAEVFNAHLAGFTKAEWSTLVGLLQRLVANGDALREAKEE</sequence>
<name>A0ABX2EIB8_9BURK</name>
<comment type="caution">
    <text evidence="5">The sequence shown here is derived from an EMBL/GenBank/DDBJ whole genome shotgun (WGS) entry which is preliminary data.</text>
</comment>
<keyword evidence="6" id="KW-1185">Reference proteome</keyword>
<reference evidence="5 6" key="1">
    <citation type="submission" date="2020-05" db="EMBL/GenBank/DDBJ databases">
        <title>Aquincola sp. isolate from soil.</title>
        <authorList>
            <person name="Han J."/>
            <person name="Kim D.-U."/>
        </authorList>
    </citation>
    <scope>NUCLEOTIDE SEQUENCE [LARGE SCALE GENOMIC DNA]</scope>
    <source>
        <strain evidence="5 6">S2</strain>
    </source>
</reference>